<dbReference type="InterPro" id="IPR041492">
    <property type="entry name" value="HAD_2"/>
</dbReference>
<dbReference type="InterPro" id="IPR050155">
    <property type="entry name" value="HAD-like_hydrolase_sf"/>
</dbReference>
<dbReference type="Proteomes" id="UP001454489">
    <property type="component" value="Unassembled WGS sequence"/>
</dbReference>
<dbReference type="SFLD" id="SFLDG01135">
    <property type="entry name" value="C1.5.6:_HAD__Beta-PGM__Phospha"/>
    <property type="match status" value="1"/>
</dbReference>
<protein>
    <submittedName>
        <fullName evidence="1">HAD family hydrolase</fullName>
        <ecNumber evidence="1">3.-.-.-</ecNumber>
    </submittedName>
</protein>
<organism evidence="1 2">
    <name type="scientific">Maccoyibacter intestinihominis</name>
    <dbReference type="NCBI Taxonomy" id="3133499"/>
    <lineage>
        <taxon>Bacteria</taxon>
        <taxon>Bacillati</taxon>
        <taxon>Bacillota</taxon>
        <taxon>Clostridia</taxon>
        <taxon>Lachnospirales</taxon>
        <taxon>Lachnospiraceae</taxon>
        <taxon>Maccoyibacter</taxon>
    </lineage>
</organism>
<evidence type="ECO:0000313" key="1">
    <source>
        <dbReference type="EMBL" id="MEQ2558187.1"/>
    </source>
</evidence>
<accession>A0ABV1HGL6</accession>
<dbReference type="Pfam" id="PF13419">
    <property type="entry name" value="HAD_2"/>
    <property type="match status" value="1"/>
</dbReference>
<name>A0ABV1HGL6_9FIRM</name>
<dbReference type="SFLD" id="SFLDS00003">
    <property type="entry name" value="Haloacid_Dehalogenase"/>
    <property type="match status" value="1"/>
</dbReference>
<dbReference type="Gene3D" id="3.40.50.1000">
    <property type="entry name" value="HAD superfamily/HAD-like"/>
    <property type="match status" value="1"/>
</dbReference>
<dbReference type="PANTHER" id="PTHR43434:SF1">
    <property type="entry name" value="PHOSPHOGLYCOLATE PHOSPHATASE"/>
    <property type="match status" value="1"/>
</dbReference>
<dbReference type="SUPFAM" id="SSF56784">
    <property type="entry name" value="HAD-like"/>
    <property type="match status" value="1"/>
</dbReference>
<evidence type="ECO:0000313" key="2">
    <source>
        <dbReference type="Proteomes" id="UP001454489"/>
    </source>
</evidence>
<dbReference type="GO" id="GO:0016787">
    <property type="term" value="F:hydrolase activity"/>
    <property type="evidence" value="ECO:0007669"/>
    <property type="project" value="UniProtKB-KW"/>
</dbReference>
<keyword evidence="2" id="KW-1185">Reference proteome</keyword>
<dbReference type="NCBIfam" id="TIGR01549">
    <property type="entry name" value="HAD-SF-IA-v1"/>
    <property type="match status" value="1"/>
</dbReference>
<dbReference type="InterPro" id="IPR036412">
    <property type="entry name" value="HAD-like_sf"/>
</dbReference>
<dbReference type="InterPro" id="IPR023214">
    <property type="entry name" value="HAD_sf"/>
</dbReference>
<comment type="caution">
    <text evidence="1">The sequence shown here is derived from an EMBL/GenBank/DDBJ whole genome shotgun (WGS) entry which is preliminary data.</text>
</comment>
<dbReference type="RefSeq" id="WP_353531057.1">
    <property type="nucleotide sequence ID" value="NZ_JBBMEX010000009.1"/>
</dbReference>
<sequence>MKKYSTVIFDLDGTLLNTIEDLTNALNHTLQEFDMPTRTLPEVQSFVGNGLRLLLIRAIPQGEDNPQFEEVFAAFKTYYTDHCKEATAPYPGIMELLKTLQEHEIPMAIVSNKNDAAVKRLAADFFEGIISVAIGERTGVRKKPAPDTVFTALEELGEHADSAVYVGDSEVDLQTAANSGMDCISVAWGFKGRAFLEKEGASHIVDTPEEILGFLI</sequence>
<keyword evidence="1" id="KW-0378">Hydrolase</keyword>
<dbReference type="EMBL" id="JBBMEX010000009">
    <property type="protein sequence ID" value="MEQ2558187.1"/>
    <property type="molecule type" value="Genomic_DNA"/>
</dbReference>
<dbReference type="PANTHER" id="PTHR43434">
    <property type="entry name" value="PHOSPHOGLYCOLATE PHOSPHATASE"/>
    <property type="match status" value="1"/>
</dbReference>
<dbReference type="SFLD" id="SFLDG01129">
    <property type="entry name" value="C1.5:_HAD__Beta-PGM__Phosphata"/>
    <property type="match status" value="1"/>
</dbReference>
<dbReference type="NCBIfam" id="TIGR01509">
    <property type="entry name" value="HAD-SF-IA-v3"/>
    <property type="match status" value="1"/>
</dbReference>
<dbReference type="InterPro" id="IPR023198">
    <property type="entry name" value="PGP-like_dom2"/>
</dbReference>
<dbReference type="Gene3D" id="1.10.150.240">
    <property type="entry name" value="Putative phosphatase, domain 2"/>
    <property type="match status" value="1"/>
</dbReference>
<reference evidence="1 2" key="1">
    <citation type="submission" date="2024-03" db="EMBL/GenBank/DDBJ databases">
        <title>Human intestinal bacterial collection.</title>
        <authorList>
            <person name="Pauvert C."/>
            <person name="Hitch T.C.A."/>
            <person name="Clavel T."/>
        </authorList>
    </citation>
    <scope>NUCLEOTIDE SEQUENCE [LARGE SCALE GENOMIC DNA]</scope>
    <source>
        <strain evidence="1 2">CLA-AA-H185</strain>
    </source>
</reference>
<proteinExistence type="predicted"/>
<dbReference type="EC" id="3.-.-.-" evidence="1"/>
<gene>
    <name evidence="1" type="ORF">WMO43_09935</name>
</gene>
<dbReference type="InterPro" id="IPR006439">
    <property type="entry name" value="HAD-SF_hydro_IA"/>
</dbReference>